<feature type="compositionally biased region" description="Polar residues" evidence="8">
    <location>
        <begin position="245"/>
        <end position="256"/>
    </location>
</feature>
<keyword evidence="11" id="KW-1185">Reference proteome</keyword>
<dbReference type="PANTHER" id="PTHR40626">
    <property type="entry name" value="MIP31509P"/>
    <property type="match status" value="1"/>
</dbReference>
<feature type="domain" description="C2H2-type" evidence="9">
    <location>
        <begin position="28"/>
        <end position="55"/>
    </location>
</feature>
<feature type="region of interest" description="Disordered" evidence="8">
    <location>
        <begin position="156"/>
        <end position="293"/>
    </location>
</feature>
<evidence type="ECO:0000256" key="3">
    <source>
        <dbReference type="ARBA" id="ARBA00022737"/>
    </source>
</evidence>
<keyword evidence="5" id="KW-0862">Zinc</keyword>
<dbReference type="InterPro" id="IPR013087">
    <property type="entry name" value="Znf_C2H2_type"/>
</dbReference>
<keyword evidence="3" id="KW-0677">Repeat</keyword>
<evidence type="ECO:0000256" key="8">
    <source>
        <dbReference type="SAM" id="MobiDB-lite"/>
    </source>
</evidence>
<dbReference type="SUPFAM" id="SSF57667">
    <property type="entry name" value="beta-beta-alpha zinc fingers"/>
    <property type="match status" value="1"/>
</dbReference>
<dbReference type="Proteomes" id="UP001447188">
    <property type="component" value="Unassembled WGS sequence"/>
</dbReference>
<accession>A0ABR3GHW9</accession>
<keyword evidence="2" id="KW-0479">Metal-binding</keyword>
<dbReference type="SMART" id="SM00355">
    <property type="entry name" value="ZnF_C2H2"/>
    <property type="match status" value="2"/>
</dbReference>
<dbReference type="Gene3D" id="3.30.160.60">
    <property type="entry name" value="Classic Zinc Finger"/>
    <property type="match status" value="2"/>
</dbReference>
<dbReference type="Pfam" id="PF04082">
    <property type="entry name" value="Fungal_trans"/>
    <property type="match status" value="1"/>
</dbReference>
<feature type="compositionally biased region" description="Acidic residues" evidence="8">
    <location>
        <begin position="809"/>
        <end position="819"/>
    </location>
</feature>
<evidence type="ECO:0000256" key="6">
    <source>
        <dbReference type="ARBA" id="ARBA00023242"/>
    </source>
</evidence>
<feature type="compositionally biased region" description="Polar residues" evidence="8">
    <location>
        <begin position="225"/>
        <end position="236"/>
    </location>
</feature>
<evidence type="ECO:0000259" key="9">
    <source>
        <dbReference type="PROSITE" id="PS50157"/>
    </source>
</evidence>
<evidence type="ECO:0000256" key="4">
    <source>
        <dbReference type="ARBA" id="ARBA00022771"/>
    </source>
</evidence>
<feature type="region of interest" description="Disordered" evidence="8">
    <location>
        <begin position="794"/>
        <end position="819"/>
    </location>
</feature>
<feature type="domain" description="C2H2-type" evidence="9">
    <location>
        <begin position="56"/>
        <end position="84"/>
    </location>
</feature>
<sequence>MHEVISTSATAAQTQPAKKTALVQERKYKCAYCSRAFSRSEHRSRHERSHTKERPFKCLKCRSTFVRRDLLLRHDRTVHAKDGGVPLHSEVKRRSTKNATSAPSKPAITIEQAAIEQLEVNDGMVDLETAAVLMTELHQAAAAAIMDHEQEMLLQEKSRRSMSSNPESAFDPSVPYAPGAIPVQNMSTWDPPTPSSATGPEPPRNYMSSSQSSHESGMSWSSNSLQPPSYRNTMERSLSADPSRGGSTVTPTSYASPNPWFTGPPSPVNPCGVSASSQTTPPPTPPSVDTDHDRNCILDNIREMDIDRAILGKFRLPSRSALNRYLTAYFNLFHHHFPFLHPASFNPATIAPPLLLAVLSIGALYTFEKEQAYTLHLSAKVLVNNFLHHHHQDYNSRNCPLWATQTLLLNMVLASWSGDSKGLEWTCSIKGLLVNMVAGGRYELQMRTEQRGEELPTREEWIEDEGSKRTYFAVYVFFGLLTLTYNHTPAITYNEFDSLSLPCSETLWNLDGSDDLSWREHFVNASLPTFKEAHSRLFRGEHLQYSAFAARIMINALFIEVWGVGRSPEVLESVVSEYREKLRVALDTWHRALDYCTPETMIVPLTAPQKGHPLVFNAMAMYRCTIARLEVDLQTIQEALRYHNPNEVAQAMTSAAGSIPRSEAMTKVIQQCFECFQIPALMGIRWVARTSALNWSVEHPLCGFELMLILSLWLYRLEEESEVSPPTEEEEAMLTKVRELFDDDSVELYGSRLSAAVAMVWGGMVDEVVVWGITKLLGESFKVHSHTLALSDDMGLTMSSSPSPSATPEAEDDMDSEIE</sequence>
<evidence type="ECO:0000256" key="5">
    <source>
        <dbReference type="ARBA" id="ARBA00022833"/>
    </source>
</evidence>
<organism evidence="10 11">
    <name type="scientific">Discina gigas</name>
    <dbReference type="NCBI Taxonomy" id="1032678"/>
    <lineage>
        <taxon>Eukaryota</taxon>
        <taxon>Fungi</taxon>
        <taxon>Dikarya</taxon>
        <taxon>Ascomycota</taxon>
        <taxon>Pezizomycotina</taxon>
        <taxon>Pezizomycetes</taxon>
        <taxon>Pezizales</taxon>
        <taxon>Discinaceae</taxon>
        <taxon>Discina</taxon>
    </lineage>
</organism>
<name>A0ABR3GHW9_9PEZI</name>
<feature type="compositionally biased region" description="Low complexity" evidence="8">
    <location>
        <begin position="208"/>
        <end position="224"/>
    </location>
</feature>
<dbReference type="PANTHER" id="PTHR40626:SF8">
    <property type="entry name" value="C2H2 FINGER DOMAIN TRANSCRIPTION FACTOR (EUROFUNG)-RELATED"/>
    <property type="match status" value="1"/>
</dbReference>
<dbReference type="InterPro" id="IPR036236">
    <property type="entry name" value="Znf_C2H2_sf"/>
</dbReference>
<evidence type="ECO:0000256" key="7">
    <source>
        <dbReference type="PROSITE-ProRule" id="PRU00042"/>
    </source>
</evidence>
<dbReference type="InterPro" id="IPR051059">
    <property type="entry name" value="VerF-like"/>
</dbReference>
<evidence type="ECO:0000313" key="10">
    <source>
        <dbReference type="EMBL" id="KAL0635395.1"/>
    </source>
</evidence>
<comment type="subcellular location">
    <subcellularLocation>
        <location evidence="1">Nucleus</location>
    </subcellularLocation>
</comment>
<protein>
    <recommendedName>
        <fullName evidence="9">C2H2-type domain-containing protein</fullName>
    </recommendedName>
</protein>
<dbReference type="PROSITE" id="PS50157">
    <property type="entry name" value="ZINC_FINGER_C2H2_2"/>
    <property type="match status" value="2"/>
</dbReference>
<reference evidence="10 11" key="1">
    <citation type="submission" date="2024-02" db="EMBL/GenBank/DDBJ databases">
        <title>Discinaceae phylogenomics.</title>
        <authorList>
            <person name="Dirks A.C."/>
            <person name="James T.Y."/>
        </authorList>
    </citation>
    <scope>NUCLEOTIDE SEQUENCE [LARGE SCALE GENOMIC DNA]</scope>
    <source>
        <strain evidence="10 11">ACD0624</strain>
    </source>
</reference>
<keyword evidence="6" id="KW-0539">Nucleus</keyword>
<evidence type="ECO:0000256" key="2">
    <source>
        <dbReference type="ARBA" id="ARBA00022723"/>
    </source>
</evidence>
<proteinExistence type="predicted"/>
<dbReference type="InterPro" id="IPR007219">
    <property type="entry name" value="XnlR_reg_dom"/>
</dbReference>
<dbReference type="PROSITE" id="PS00028">
    <property type="entry name" value="ZINC_FINGER_C2H2_1"/>
    <property type="match status" value="2"/>
</dbReference>
<evidence type="ECO:0000256" key="1">
    <source>
        <dbReference type="ARBA" id="ARBA00004123"/>
    </source>
</evidence>
<comment type="caution">
    <text evidence="10">The sequence shown here is derived from an EMBL/GenBank/DDBJ whole genome shotgun (WGS) entry which is preliminary data.</text>
</comment>
<dbReference type="EMBL" id="JBBBZM010000071">
    <property type="protein sequence ID" value="KAL0635395.1"/>
    <property type="molecule type" value="Genomic_DNA"/>
</dbReference>
<dbReference type="CDD" id="cd12148">
    <property type="entry name" value="fungal_TF_MHR"/>
    <property type="match status" value="1"/>
</dbReference>
<evidence type="ECO:0000313" key="11">
    <source>
        <dbReference type="Proteomes" id="UP001447188"/>
    </source>
</evidence>
<gene>
    <name evidence="10" type="ORF">Q9L58_005694</name>
</gene>
<keyword evidence="4 7" id="KW-0863">Zinc-finger</keyword>
<feature type="compositionally biased region" description="Polar residues" evidence="8">
    <location>
        <begin position="184"/>
        <end position="198"/>
    </location>
</feature>